<dbReference type="PANTHER" id="PTHR43851:SF3">
    <property type="entry name" value="COENZYME Q8"/>
    <property type="match status" value="1"/>
</dbReference>
<keyword evidence="7" id="KW-1185">Reference proteome</keyword>
<accession>A0A0C3BTI7</accession>
<reference evidence="6 7" key="1">
    <citation type="submission" date="2014-04" db="EMBL/GenBank/DDBJ databases">
        <authorList>
            <consortium name="DOE Joint Genome Institute"/>
            <person name="Kuo A."/>
            <person name="Tarkka M."/>
            <person name="Buscot F."/>
            <person name="Kohler A."/>
            <person name="Nagy L.G."/>
            <person name="Floudas D."/>
            <person name="Copeland A."/>
            <person name="Barry K.W."/>
            <person name="Cichocki N."/>
            <person name="Veneault-Fourrey C."/>
            <person name="LaButti K."/>
            <person name="Lindquist E.A."/>
            <person name="Lipzen A."/>
            <person name="Lundell T."/>
            <person name="Morin E."/>
            <person name="Murat C."/>
            <person name="Sun H."/>
            <person name="Tunlid A."/>
            <person name="Henrissat B."/>
            <person name="Grigoriev I.V."/>
            <person name="Hibbett D.S."/>
            <person name="Martin F."/>
            <person name="Nordberg H.P."/>
            <person name="Cantor M.N."/>
            <person name="Hua S.X."/>
        </authorList>
    </citation>
    <scope>NUCLEOTIDE SEQUENCE [LARGE SCALE GENOMIC DNA]</scope>
    <source>
        <strain evidence="6 7">F 1598</strain>
    </source>
</reference>
<reference evidence="7" key="2">
    <citation type="submission" date="2015-01" db="EMBL/GenBank/DDBJ databases">
        <title>Evolutionary Origins and Diversification of the Mycorrhizal Mutualists.</title>
        <authorList>
            <consortium name="DOE Joint Genome Institute"/>
            <consortium name="Mycorrhizal Genomics Consortium"/>
            <person name="Kohler A."/>
            <person name="Kuo A."/>
            <person name="Nagy L.G."/>
            <person name="Floudas D."/>
            <person name="Copeland A."/>
            <person name="Barry K.W."/>
            <person name="Cichocki N."/>
            <person name="Veneault-Fourrey C."/>
            <person name="LaButti K."/>
            <person name="Lindquist E.A."/>
            <person name="Lipzen A."/>
            <person name="Lundell T."/>
            <person name="Morin E."/>
            <person name="Murat C."/>
            <person name="Riley R."/>
            <person name="Ohm R."/>
            <person name="Sun H."/>
            <person name="Tunlid A."/>
            <person name="Henrissat B."/>
            <person name="Grigoriev I.V."/>
            <person name="Hibbett D.S."/>
            <person name="Martin F."/>
        </authorList>
    </citation>
    <scope>NUCLEOTIDE SEQUENCE [LARGE SCALE GENOMIC DNA]</scope>
    <source>
        <strain evidence="7">F 1598</strain>
    </source>
</reference>
<dbReference type="STRING" id="765440.A0A0C3BTI7"/>
<keyword evidence="2" id="KW-0808">Transferase</keyword>
<dbReference type="SUPFAM" id="SSF56112">
    <property type="entry name" value="Protein kinase-like (PK-like)"/>
    <property type="match status" value="1"/>
</dbReference>
<evidence type="ECO:0000313" key="7">
    <source>
        <dbReference type="Proteomes" id="UP000054166"/>
    </source>
</evidence>
<keyword evidence="3" id="KW-0547">Nucleotide-binding</keyword>
<comment type="similarity">
    <text evidence="1">Belongs to the protein kinase superfamily. ADCK protein kinase family.</text>
</comment>
<dbReference type="InterPro" id="IPR034646">
    <property type="entry name" value="ADCK3_dom"/>
</dbReference>
<organism evidence="6 7">
    <name type="scientific">Piloderma croceum (strain F 1598)</name>
    <dbReference type="NCBI Taxonomy" id="765440"/>
    <lineage>
        <taxon>Eukaryota</taxon>
        <taxon>Fungi</taxon>
        <taxon>Dikarya</taxon>
        <taxon>Basidiomycota</taxon>
        <taxon>Agaricomycotina</taxon>
        <taxon>Agaricomycetes</taxon>
        <taxon>Agaricomycetidae</taxon>
        <taxon>Atheliales</taxon>
        <taxon>Atheliaceae</taxon>
        <taxon>Piloderma</taxon>
    </lineage>
</organism>
<dbReference type="AlphaFoldDB" id="A0A0C3BTI7"/>
<dbReference type="InterPro" id="IPR051409">
    <property type="entry name" value="Atypical_kinase_ADCK"/>
</dbReference>
<dbReference type="GO" id="GO:0016740">
    <property type="term" value="F:transferase activity"/>
    <property type="evidence" value="ECO:0007669"/>
    <property type="project" value="UniProtKB-KW"/>
</dbReference>
<dbReference type="InterPro" id="IPR011009">
    <property type="entry name" value="Kinase-like_dom_sf"/>
</dbReference>
<dbReference type="Proteomes" id="UP000054166">
    <property type="component" value="Unassembled WGS sequence"/>
</dbReference>
<sequence length="556" mass="61264">MPPGPAYNFLCVLSSFADILTHAARIRAAQTTVSVPTIVSAKRKRRKIDSHDVDPIINSSETSEAQINAPYEAFPSELPTISEKDTTSSIPLTSSTTIRNLQSSKVPSSRIGRLFHYGGLAASLGYGAASEVLRRSTSSSEQGKQSSSPMMTEANLKRLVSKLSQMRGAALKLGQFMSIQDTHLLPPEVDKIFRRVQDSAHYMPDWQLEQVLTSSFGPTYSTHFTSFDRIPFAAASIGQVHHAVLSASSSPTGIDEAVAVKIQFPNIINSIESDLGYVKMLLTAGRLLPKGLFLDRTIQVMKGELADECDYTREASYITKFGSPSFLGNDSRFKVPWVWEGSTETVLVMEHVDGVSVGETAVGALSQTDRNDIAARIIELCLKELFEFRVMQTDPNWTNFLWNPKTRQIELVDFGATREYSKEFMDNWLRLLQAGAAGNRDACAEWSIKLGYLTGKENETMLNAHITSMILLAAPFKASTPQPVAFGPGTALAETTAEIRGLIPVMLKHRLTPPPKETYSLNRKLSGAFLLASRLAAKVDTKIIWDRVVENYQFGT</sequence>
<evidence type="ECO:0000256" key="2">
    <source>
        <dbReference type="ARBA" id="ARBA00022679"/>
    </source>
</evidence>
<dbReference type="CDD" id="cd13970">
    <property type="entry name" value="ABC1_ADCK3"/>
    <property type="match status" value="1"/>
</dbReference>
<evidence type="ECO:0000313" key="6">
    <source>
        <dbReference type="EMBL" id="KIM89878.1"/>
    </source>
</evidence>
<dbReference type="HOGENOM" id="CLU_006533_9_2_1"/>
<proteinExistence type="inferred from homology"/>
<dbReference type="FunCoup" id="A0A0C3BTI7">
    <property type="interactions" value="178"/>
</dbReference>
<dbReference type="PANTHER" id="PTHR43851">
    <property type="match status" value="1"/>
</dbReference>
<dbReference type="InParanoid" id="A0A0C3BTI7"/>
<dbReference type="InterPro" id="IPR004147">
    <property type="entry name" value="ABC1_dom"/>
</dbReference>
<evidence type="ECO:0000259" key="5">
    <source>
        <dbReference type="Pfam" id="PF03109"/>
    </source>
</evidence>
<keyword evidence="4" id="KW-0067">ATP-binding</keyword>
<dbReference type="GO" id="GO:0006744">
    <property type="term" value="P:ubiquinone biosynthetic process"/>
    <property type="evidence" value="ECO:0007669"/>
    <property type="project" value="TreeGrafter"/>
</dbReference>
<dbReference type="EMBL" id="KN832974">
    <property type="protein sequence ID" value="KIM89878.1"/>
    <property type="molecule type" value="Genomic_DNA"/>
</dbReference>
<evidence type="ECO:0000256" key="4">
    <source>
        <dbReference type="ARBA" id="ARBA00022840"/>
    </source>
</evidence>
<evidence type="ECO:0000256" key="3">
    <source>
        <dbReference type="ARBA" id="ARBA00022741"/>
    </source>
</evidence>
<dbReference type="Pfam" id="PF03109">
    <property type="entry name" value="ABC1"/>
    <property type="match status" value="1"/>
</dbReference>
<dbReference type="GO" id="GO:0005524">
    <property type="term" value="F:ATP binding"/>
    <property type="evidence" value="ECO:0007669"/>
    <property type="project" value="UniProtKB-KW"/>
</dbReference>
<feature type="domain" description="ABC1 atypical kinase-like" evidence="5">
    <location>
        <begin position="195"/>
        <end position="445"/>
    </location>
</feature>
<protein>
    <recommendedName>
        <fullName evidence="5">ABC1 atypical kinase-like domain-containing protein</fullName>
    </recommendedName>
</protein>
<gene>
    <name evidence="6" type="ORF">PILCRDRAFT_2156</name>
</gene>
<dbReference type="OrthoDB" id="201153at2759"/>
<evidence type="ECO:0000256" key="1">
    <source>
        <dbReference type="ARBA" id="ARBA00009670"/>
    </source>
</evidence>
<name>A0A0C3BTI7_PILCF</name>